<evidence type="ECO:0000313" key="1">
    <source>
        <dbReference type="Proteomes" id="UP000887577"/>
    </source>
</evidence>
<dbReference type="Proteomes" id="UP000887577">
    <property type="component" value="Unplaced"/>
</dbReference>
<dbReference type="AlphaFoldDB" id="A0A914Z4J2"/>
<protein>
    <submittedName>
        <fullName evidence="2">DUF38 domain-containing protein</fullName>
    </submittedName>
</protein>
<reference evidence="2" key="1">
    <citation type="submission" date="2022-11" db="UniProtKB">
        <authorList>
            <consortium name="WormBaseParasite"/>
        </authorList>
    </citation>
    <scope>IDENTIFICATION</scope>
</reference>
<keyword evidence="1" id="KW-1185">Reference proteome</keyword>
<name>A0A914Z4J2_9BILA</name>
<dbReference type="WBParaSite" id="PSU_v2.g691.t1">
    <property type="protein sequence ID" value="PSU_v2.g691.t1"/>
    <property type="gene ID" value="PSU_v2.g691"/>
</dbReference>
<sequence length="208" mass="24940">MDDYETKNAYKEAAEKYGPPIVHWKNPFNFEIYEEEAFDEKKSWYKPTSNFHFDHPFIISNSLHCETPIRNVMKNIIPFIFRCCAKYIQIHCQDLLFKEFKVLFEEGNVEKLNLSVNNIINSNGEKINLEDILELTPKLKYFEITSPKIEAETFNKLAKMKFENKFKSFILRSFINCDAYEMFEFLKKHFDKNSKFLIYFEKNTDVNI</sequence>
<evidence type="ECO:0000313" key="2">
    <source>
        <dbReference type="WBParaSite" id="PSU_v2.g691.t1"/>
    </source>
</evidence>
<accession>A0A914Z4J2</accession>
<organism evidence="1 2">
    <name type="scientific">Panagrolaimus superbus</name>
    <dbReference type="NCBI Taxonomy" id="310955"/>
    <lineage>
        <taxon>Eukaryota</taxon>
        <taxon>Metazoa</taxon>
        <taxon>Ecdysozoa</taxon>
        <taxon>Nematoda</taxon>
        <taxon>Chromadorea</taxon>
        <taxon>Rhabditida</taxon>
        <taxon>Tylenchina</taxon>
        <taxon>Panagrolaimomorpha</taxon>
        <taxon>Panagrolaimoidea</taxon>
        <taxon>Panagrolaimidae</taxon>
        <taxon>Panagrolaimus</taxon>
    </lineage>
</organism>
<proteinExistence type="predicted"/>